<dbReference type="Proteomes" id="UP000199072">
    <property type="component" value="Unassembled WGS sequence"/>
</dbReference>
<gene>
    <name evidence="1" type="ORF">SAMN05216464_10724</name>
</gene>
<protein>
    <submittedName>
        <fullName evidence="1">PRTase ComF-like</fullName>
    </submittedName>
</protein>
<dbReference type="EMBL" id="FNAI01000007">
    <property type="protein sequence ID" value="SDE52148.1"/>
    <property type="molecule type" value="Genomic_DNA"/>
</dbReference>
<dbReference type="Pfam" id="PF15610">
    <property type="entry name" value="PRTase_3"/>
    <property type="match status" value="1"/>
</dbReference>
<sequence length="277" mass="32086">MNTTYSLHHIDNATEFGFCPDSYSRFKFGDESVSNDFGVALADGFIRQRLAKQPITQQIVVISSPYSFIPTATFAMKTAFVHRLNRWLARHGYPVVQETKVHRTITYKEDYGELDAAQRLSLIGNDSFHIDKDFLTGKTLIFLDDIKITGSHERMIMKMVNEYGLHNDVYMLYFAELVNKNIHPNIENYLNYHQVKTIFDLEPIIKSGSFCINTRIVKYILNYNFDCFSIFIQNQSTDFVNLLYDMALGNGYHTIDAYAKNLNFITENLFINNKTLI</sequence>
<name>A0A1G7DKV0_9SPHI</name>
<organism evidence="1 2">
    <name type="scientific">Mucilaginibacter pineti</name>
    <dbReference type="NCBI Taxonomy" id="1391627"/>
    <lineage>
        <taxon>Bacteria</taxon>
        <taxon>Pseudomonadati</taxon>
        <taxon>Bacteroidota</taxon>
        <taxon>Sphingobacteriia</taxon>
        <taxon>Sphingobacteriales</taxon>
        <taxon>Sphingobacteriaceae</taxon>
        <taxon>Mucilaginibacter</taxon>
    </lineage>
</organism>
<dbReference type="OrthoDB" id="8420922at2"/>
<reference evidence="1 2" key="1">
    <citation type="submission" date="2016-10" db="EMBL/GenBank/DDBJ databases">
        <authorList>
            <person name="de Groot N.N."/>
        </authorList>
    </citation>
    <scope>NUCLEOTIDE SEQUENCE [LARGE SCALE GENOMIC DNA]</scope>
    <source>
        <strain evidence="1 2">47C3B</strain>
    </source>
</reference>
<keyword evidence="2" id="KW-1185">Reference proteome</keyword>
<dbReference type="STRING" id="1391627.SAMN05216464_10724"/>
<dbReference type="RefSeq" id="WP_091150283.1">
    <property type="nucleotide sequence ID" value="NZ_FNAI01000007.1"/>
</dbReference>
<dbReference type="SUPFAM" id="SSF53271">
    <property type="entry name" value="PRTase-like"/>
    <property type="match status" value="1"/>
</dbReference>
<evidence type="ECO:0000313" key="1">
    <source>
        <dbReference type="EMBL" id="SDE52148.1"/>
    </source>
</evidence>
<evidence type="ECO:0000313" key="2">
    <source>
        <dbReference type="Proteomes" id="UP000199072"/>
    </source>
</evidence>
<proteinExistence type="predicted"/>
<dbReference type="InterPro" id="IPR028944">
    <property type="entry name" value="PRTase_ComF-like"/>
</dbReference>
<dbReference type="InterPro" id="IPR029057">
    <property type="entry name" value="PRTase-like"/>
</dbReference>
<dbReference type="AlphaFoldDB" id="A0A1G7DKV0"/>
<accession>A0A1G7DKV0</accession>